<proteinExistence type="predicted"/>
<dbReference type="AlphaFoldDB" id="A0A1Q6IK55"/>
<gene>
    <name evidence="1" type="ORF">BHV80_20375</name>
</gene>
<comment type="caution">
    <text evidence="1">The sequence shown here is derived from an EMBL/GenBank/DDBJ whole genome shotgun (WGS) entry which is preliminary data.</text>
</comment>
<reference evidence="1 2" key="1">
    <citation type="journal article" date="2016" name="Nat. Biotechnol.">
        <title>Measurement of bacterial replication rates in microbial communities.</title>
        <authorList>
            <person name="Brown C.T."/>
            <person name="Olm M.R."/>
            <person name="Thomas B.C."/>
            <person name="Banfield J.F."/>
        </authorList>
    </citation>
    <scope>NUCLEOTIDE SEQUENCE [LARGE SCALE GENOMIC DNA]</scope>
    <source>
        <strain evidence="1">42_262</strain>
    </source>
</reference>
<protein>
    <submittedName>
        <fullName evidence="1">Uncharacterized protein</fullName>
    </submittedName>
</protein>
<evidence type="ECO:0000313" key="2">
    <source>
        <dbReference type="Proteomes" id="UP000186631"/>
    </source>
</evidence>
<dbReference type="EMBL" id="MNQV01000317">
    <property type="protein sequence ID" value="OKZ41241.1"/>
    <property type="molecule type" value="Genomic_DNA"/>
</dbReference>
<accession>A0A1Q6IK55</accession>
<evidence type="ECO:0000313" key="1">
    <source>
        <dbReference type="EMBL" id="OKZ41241.1"/>
    </source>
</evidence>
<organism evidence="1 2">
    <name type="scientific">Phocaeicola vulgatus</name>
    <name type="common">Bacteroides vulgatus</name>
    <dbReference type="NCBI Taxonomy" id="821"/>
    <lineage>
        <taxon>Bacteria</taxon>
        <taxon>Pseudomonadati</taxon>
        <taxon>Bacteroidota</taxon>
        <taxon>Bacteroidia</taxon>
        <taxon>Bacteroidales</taxon>
        <taxon>Bacteroidaceae</taxon>
        <taxon>Phocaeicola</taxon>
    </lineage>
</organism>
<sequence>MKKQSIYFLVIIILLVQTSCQQNNNEEDLFNNKITLLENNPQLYLSKVDSIQVTNLNDEKEATHFLLVSLANHYINNYYPRKELLQKSIHIFTKKKLIQQQLVITKKYSYFHKKETNSTTT</sequence>
<name>A0A1Q6IK55_PHOVU</name>
<dbReference type="Proteomes" id="UP000186631">
    <property type="component" value="Unassembled WGS sequence"/>
</dbReference>